<dbReference type="AlphaFoldDB" id="B4HZA6"/>
<dbReference type="Proteomes" id="UP000001292">
    <property type="component" value="Unassembled WGS sequence"/>
</dbReference>
<gene>
    <name evidence="1" type="primary">Dsec\GM12793</name>
    <name evidence="1" type="ORF">Dsec_GM12793</name>
</gene>
<evidence type="ECO:0000313" key="2">
    <source>
        <dbReference type="Proteomes" id="UP000001292"/>
    </source>
</evidence>
<organism evidence="2">
    <name type="scientific">Drosophila sechellia</name>
    <name type="common">Fruit fly</name>
    <dbReference type="NCBI Taxonomy" id="7238"/>
    <lineage>
        <taxon>Eukaryota</taxon>
        <taxon>Metazoa</taxon>
        <taxon>Ecdysozoa</taxon>
        <taxon>Arthropoda</taxon>
        <taxon>Hexapoda</taxon>
        <taxon>Insecta</taxon>
        <taxon>Pterygota</taxon>
        <taxon>Neoptera</taxon>
        <taxon>Endopterygota</taxon>
        <taxon>Diptera</taxon>
        <taxon>Brachycera</taxon>
        <taxon>Muscomorpha</taxon>
        <taxon>Ephydroidea</taxon>
        <taxon>Drosophilidae</taxon>
        <taxon>Drosophila</taxon>
        <taxon>Sophophora</taxon>
    </lineage>
</organism>
<proteinExistence type="predicted"/>
<name>B4HZA6_DROSE</name>
<keyword evidence="2" id="KW-1185">Reference proteome</keyword>
<accession>B4HZA6</accession>
<dbReference type="HOGENOM" id="CLU_1058728_0_0_1"/>
<evidence type="ECO:0000313" key="1">
    <source>
        <dbReference type="EMBL" id="EDW53363.1"/>
    </source>
</evidence>
<reference evidence="1 2" key="1">
    <citation type="journal article" date="2007" name="Nature">
        <title>Evolution of genes and genomes on the Drosophila phylogeny.</title>
        <authorList>
            <consortium name="Drosophila 12 Genomes Consortium"/>
            <person name="Clark A.G."/>
            <person name="Eisen M.B."/>
            <person name="Smith D.R."/>
            <person name="Bergman C.M."/>
            <person name="Oliver B."/>
            <person name="Markow T.A."/>
            <person name="Kaufman T.C."/>
            <person name="Kellis M."/>
            <person name="Gelbart W."/>
            <person name="Iyer V.N."/>
            <person name="Pollard D.A."/>
            <person name="Sackton T.B."/>
            <person name="Larracuente A.M."/>
            <person name="Singh N.D."/>
            <person name="Abad J.P."/>
            <person name="Abt D.N."/>
            <person name="Adryan B."/>
            <person name="Aguade M."/>
            <person name="Akashi H."/>
            <person name="Anderson W.W."/>
            <person name="Aquadro C.F."/>
            <person name="Ardell D.H."/>
            <person name="Arguello R."/>
            <person name="Artieri C.G."/>
            <person name="Barbash D.A."/>
            <person name="Barker D."/>
            <person name="Barsanti P."/>
            <person name="Batterham P."/>
            <person name="Batzoglou S."/>
            <person name="Begun D."/>
            <person name="Bhutkar A."/>
            <person name="Blanco E."/>
            <person name="Bosak S.A."/>
            <person name="Bradley R.K."/>
            <person name="Brand A.D."/>
            <person name="Brent M.R."/>
            <person name="Brooks A.N."/>
            <person name="Brown R.H."/>
            <person name="Butlin R.K."/>
            <person name="Caggese C."/>
            <person name="Calvi B.R."/>
            <person name="Bernardo de Carvalho A."/>
            <person name="Caspi A."/>
            <person name="Castrezana S."/>
            <person name="Celniker S.E."/>
            <person name="Chang J.L."/>
            <person name="Chapple C."/>
            <person name="Chatterji S."/>
            <person name="Chinwalla A."/>
            <person name="Civetta A."/>
            <person name="Clifton S.W."/>
            <person name="Comeron J.M."/>
            <person name="Costello J.C."/>
            <person name="Coyne J.A."/>
            <person name="Daub J."/>
            <person name="David R.G."/>
            <person name="Delcher A.L."/>
            <person name="Delehaunty K."/>
            <person name="Do C.B."/>
            <person name="Ebling H."/>
            <person name="Edwards K."/>
            <person name="Eickbush T."/>
            <person name="Evans J.D."/>
            <person name="Filipski A."/>
            <person name="Findeiss S."/>
            <person name="Freyhult E."/>
            <person name="Fulton L."/>
            <person name="Fulton R."/>
            <person name="Garcia A.C."/>
            <person name="Gardiner A."/>
            <person name="Garfield D.A."/>
            <person name="Garvin B.E."/>
            <person name="Gibson G."/>
            <person name="Gilbert D."/>
            <person name="Gnerre S."/>
            <person name="Godfrey J."/>
            <person name="Good R."/>
            <person name="Gotea V."/>
            <person name="Gravely B."/>
            <person name="Greenberg A.J."/>
            <person name="Griffiths-Jones S."/>
            <person name="Gross S."/>
            <person name="Guigo R."/>
            <person name="Gustafson E.A."/>
            <person name="Haerty W."/>
            <person name="Hahn M.W."/>
            <person name="Halligan D.L."/>
            <person name="Halpern A.L."/>
            <person name="Halter G.M."/>
            <person name="Han M.V."/>
            <person name="Heger A."/>
            <person name="Hillier L."/>
            <person name="Hinrichs A.S."/>
            <person name="Holmes I."/>
            <person name="Hoskins R.A."/>
            <person name="Hubisz M.J."/>
            <person name="Hultmark D."/>
            <person name="Huntley M.A."/>
            <person name="Jaffe D.B."/>
            <person name="Jagadeeshan S."/>
            <person name="Jeck W.R."/>
            <person name="Johnson J."/>
            <person name="Jones C.D."/>
            <person name="Jordan W.C."/>
            <person name="Karpen G.H."/>
            <person name="Kataoka E."/>
            <person name="Keightley P.D."/>
            <person name="Kheradpour P."/>
            <person name="Kirkness E.F."/>
            <person name="Koerich L.B."/>
            <person name="Kristiansen K."/>
            <person name="Kudrna D."/>
            <person name="Kulathinal R.J."/>
            <person name="Kumar S."/>
            <person name="Kwok R."/>
            <person name="Lander E."/>
            <person name="Langley C.H."/>
            <person name="Lapoint R."/>
            <person name="Lazzaro B.P."/>
            <person name="Lee S.J."/>
            <person name="Levesque L."/>
            <person name="Li R."/>
            <person name="Lin C.F."/>
            <person name="Lin M.F."/>
            <person name="Lindblad-Toh K."/>
            <person name="Llopart A."/>
            <person name="Long M."/>
            <person name="Low L."/>
            <person name="Lozovsky E."/>
            <person name="Lu J."/>
            <person name="Luo M."/>
            <person name="Machado C.A."/>
            <person name="Makalowski W."/>
            <person name="Marzo M."/>
            <person name="Matsuda M."/>
            <person name="Matzkin L."/>
            <person name="McAllister B."/>
            <person name="McBride C.S."/>
            <person name="McKernan B."/>
            <person name="McKernan K."/>
            <person name="Mendez-Lago M."/>
            <person name="Minx P."/>
            <person name="Mollenhauer M.U."/>
            <person name="Montooth K."/>
            <person name="Mount S.M."/>
            <person name="Mu X."/>
            <person name="Myers E."/>
            <person name="Negre B."/>
            <person name="Newfeld S."/>
            <person name="Nielsen R."/>
            <person name="Noor M.A."/>
            <person name="O'Grady P."/>
            <person name="Pachter L."/>
            <person name="Papaceit M."/>
            <person name="Parisi M.J."/>
            <person name="Parisi M."/>
            <person name="Parts L."/>
            <person name="Pedersen J.S."/>
            <person name="Pesole G."/>
            <person name="Phillippy A.M."/>
            <person name="Ponting C.P."/>
            <person name="Pop M."/>
            <person name="Porcelli D."/>
            <person name="Powell J.R."/>
            <person name="Prohaska S."/>
            <person name="Pruitt K."/>
            <person name="Puig M."/>
            <person name="Quesneville H."/>
            <person name="Ram K.R."/>
            <person name="Rand D."/>
            <person name="Rasmussen M.D."/>
            <person name="Reed L.K."/>
            <person name="Reenan R."/>
            <person name="Reily A."/>
            <person name="Remington K.A."/>
            <person name="Rieger T.T."/>
            <person name="Ritchie M.G."/>
            <person name="Robin C."/>
            <person name="Rogers Y.H."/>
            <person name="Rohde C."/>
            <person name="Rozas J."/>
            <person name="Rubenfield M.J."/>
            <person name="Ruiz A."/>
            <person name="Russo S."/>
            <person name="Salzberg S.L."/>
            <person name="Sanchez-Gracia A."/>
            <person name="Saranga D.J."/>
            <person name="Sato H."/>
            <person name="Schaeffer S.W."/>
            <person name="Schatz M.C."/>
            <person name="Schlenke T."/>
            <person name="Schwartz R."/>
            <person name="Segarra C."/>
            <person name="Singh R.S."/>
            <person name="Sirot L."/>
            <person name="Sirota M."/>
            <person name="Sisneros N.B."/>
            <person name="Smith C.D."/>
            <person name="Smith T.F."/>
            <person name="Spieth J."/>
            <person name="Stage D.E."/>
            <person name="Stark A."/>
            <person name="Stephan W."/>
            <person name="Strausberg R.L."/>
            <person name="Strempel S."/>
            <person name="Sturgill D."/>
            <person name="Sutton G."/>
            <person name="Sutton G.G."/>
            <person name="Tao W."/>
            <person name="Teichmann S."/>
            <person name="Tobari Y.N."/>
            <person name="Tomimura Y."/>
            <person name="Tsolas J.M."/>
            <person name="Valente V.L."/>
            <person name="Venter E."/>
            <person name="Venter J.C."/>
            <person name="Vicario S."/>
            <person name="Vieira F.G."/>
            <person name="Vilella A.J."/>
            <person name="Villasante A."/>
            <person name="Walenz B."/>
            <person name="Wang J."/>
            <person name="Wasserman M."/>
            <person name="Watts T."/>
            <person name="Wilson D."/>
            <person name="Wilson R.K."/>
            <person name="Wing R.A."/>
            <person name="Wolfner M.F."/>
            <person name="Wong A."/>
            <person name="Wong G.K."/>
            <person name="Wu C.I."/>
            <person name="Wu G."/>
            <person name="Yamamoto D."/>
            <person name="Yang H.P."/>
            <person name="Yang S.P."/>
            <person name="Yorke J.A."/>
            <person name="Yoshida K."/>
            <person name="Zdobnov E."/>
            <person name="Zhang P."/>
            <person name="Zhang Y."/>
            <person name="Zimin A.V."/>
            <person name="Baldwin J."/>
            <person name="Abdouelleil A."/>
            <person name="Abdulkadir J."/>
            <person name="Abebe A."/>
            <person name="Abera B."/>
            <person name="Abreu J."/>
            <person name="Acer S.C."/>
            <person name="Aftuck L."/>
            <person name="Alexander A."/>
            <person name="An P."/>
            <person name="Anderson E."/>
            <person name="Anderson S."/>
            <person name="Arachi H."/>
            <person name="Azer M."/>
            <person name="Bachantsang P."/>
            <person name="Barry A."/>
            <person name="Bayul T."/>
            <person name="Berlin A."/>
            <person name="Bessette D."/>
            <person name="Bloom T."/>
            <person name="Blye J."/>
            <person name="Boguslavskiy L."/>
            <person name="Bonnet C."/>
            <person name="Boukhgalter B."/>
            <person name="Bourzgui I."/>
            <person name="Brown A."/>
            <person name="Cahill P."/>
            <person name="Channer S."/>
            <person name="Cheshatsang Y."/>
            <person name="Chuda L."/>
            <person name="Citroen M."/>
            <person name="Collymore A."/>
            <person name="Cooke P."/>
            <person name="Costello M."/>
            <person name="D'Aco K."/>
            <person name="Daza R."/>
            <person name="De Haan G."/>
            <person name="DeGray S."/>
            <person name="DeMaso C."/>
            <person name="Dhargay N."/>
            <person name="Dooley K."/>
            <person name="Dooley E."/>
            <person name="Doricent M."/>
            <person name="Dorje P."/>
            <person name="Dorjee K."/>
            <person name="Dupes A."/>
            <person name="Elong R."/>
            <person name="Falk J."/>
            <person name="Farina A."/>
            <person name="Faro S."/>
            <person name="Ferguson D."/>
            <person name="Fisher S."/>
            <person name="Foley C.D."/>
            <person name="Franke A."/>
            <person name="Friedrich D."/>
            <person name="Gadbois L."/>
            <person name="Gearin G."/>
            <person name="Gearin C.R."/>
            <person name="Giannoukos G."/>
            <person name="Goode T."/>
            <person name="Graham J."/>
            <person name="Grandbois E."/>
            <person name="Grewal S."/>
            <person name="Gyaltsen K."/>
            <person name="Hafez N."/>
            <person name="Hagos B."/>
            <person name="Hall J."/>
            <person name="Henson C."/>
            <person name="Hollinger A."/>
            <person name="Honan T."/>
            <person name="Huard M.D."/>
            <person name="Hughes L."/>
            <person name="Hurhula B."/>
            <person name="Husby M.E."/>
            <person name="Kamat A."/>
            <person name="Kanga B."/>
            <person name="Kashin S."/>
            <person name="Khazanovich D."/>
            <person name="Kisner P."/>
            <person name="Lance K."/>
            <person name="Lara M."/>
            <person name="Lee W."/>
            <person name="Lennon N."/>
            <person name="Letendre F."/>
            <person name="LeVine R."/>
            <person name="Lipovsky A."/>
            <person name="Liu X."/>
            <person name="Liu J."/>
            <person name="Liu S."/>
            <person name="Lokyitsang T."/>
            <person name="Lokyitsang Y."/>
            <person name="Lubonja R."/>
            <person name="Lui A."/>
            <person name="MacDonald P."/>
            <person name="Magnisalis V."/>
            <person name="Maru K."/>
            <person name="Matthews C."/>
            <person name="McCusker W."/>
            <person name="McDonough S."/>
            <person name="Mehta T."/>
            <person name="Meldrim J."/>
            <person name="Meneus L."/>
            <person name="Mihai O."/>
            <person name="Mihalev A."/>
            <person name="Mihova T."/>
            <person name="Mittelman R."/>
            <person name="Mlenga V."/>
            <person name="Montmayeur A."/>
            <person name="Mulrain L."/>
            <person name="Navidi A."/>
            <person name="Naylor J."/>
            <person name="Negash T."/>
            <person name="Nguyen T."/>
            <person name="Nguyen N."/>
            <person name="Nicol R."/>
            <person name="Norbu C."/>
            <person name="Norbu N."/>
            <person name="Novod N."/>
            <person name="O'Neill B."/>
            <person name="Osman S."/>
            <person name="Markiewicz E."/>
            <person name="Oyono O.L."/>
            <person name="Patti C."/>
            <person name="Phunkhang P."/>
            <person name="Pierre F."/>
            <person name="Priest M."/>
            <person name="Raghuraman S."/>
            <person name="Rege F."/>
            <person name="Reyes R."/>
            <person name="Rise C."/>
            <person name="Rogov P."/>
            <person name="Ross K."/>
            <person name="Ryan E."/>
            <person name="Settipalli S."/>
            <person name="Shea T."/>
            <person name="Sherpa N."/>
            <person name="Shi L."/>
            <person name="Shih D."/>
            <person name="Sparrow T."/>
            <person name="Spaulding J."/>
            <person name="Stalker J."/>
            <person name="Stange-Thomann N."/>
            <person name="Stavropoulos S."/>
            <person name="Stone C."/>
            <person name="Strader C."/>
            <person name="Tesfaye S."/>
            <person name="Thomson T."/>
            <person name="Thoulutsang Y."/>
            <person name="Thoulutsang D."/>
            <person name="Topham K."/>
            <person name="Topping I."/>
            <person name="Tsamla T."/>
            <person name="Vassiliev H."/>
            <person name="Vo A."/>
            <person name="Wangchuk T."/>
            <person name="Wangdi T."/>
            <person name="Weiand M."/>
            <person name="Wilkinson J."/>
            <person name="Wilson A."/>
            <person name="Yadav S."/>
            <person name="Young G."/>
            <person name="Yu Q."/>
            <person name="Zembek L."/>
            <person name="Zhong D."/>
            <person name="Zimmer A."/>
            <person name="Zwirko Z."/>
            <person name="Jaffe D.B."/>
            <person name="Alvarez P."/>
            <person name="Brockman W."/>
            <person name="Butler J."/>
            <person name="Chin C."/>
            <person name="Gnerre S."/>
            <person name="Grabherr M."/>
            <person name="Kleber M."/>
            <person name="Mauceli E."/>
            <person name="MacCallum I."/>
        </authorList>
    </citation>
    <scope>NUCLEOTIDE SEQUENCE [LARGE SCALE GENOMIC DNA]</scope>
    <source>
        <strain evidence="2">Rob3c / Tucson 14021-0248.25</strain>
    </source>
</reference>
<dbReference type="EMBL" id="CH480819">
    <property type="protein sequence ID" value="EDW53363.1"/>
    <property type="molecule type" value="Genomic_DNA"/>
</dbReference>
<sequence length="263" mass="29661">MSTSSFIERREKDLHTLKIGTKAQQAPRRSSEILGILSAAAESTLACDRSLGMQISDGSPGSSTALGQELPAPRSQIPAALLANACRKSPLRLQQQELQQIYNNYAVPRLHDQKKLKRNKKAKNKKREEREKIASSFFGLAQSHESVFHRAHLLFPSQTANKPAGPGDNFILWLNMLVEGQRNFFQKGYQKSTARAFKSNQWSSEPREQLSSVSLRFSCGVHYPLSTAQCPAAAFVWDRRILIQFRYKWQRSRETLAAVCDVN</sequence>
<protein>
    <submittedName>
        <fullName evidence="1">GM12793</fullName>
    </submittedName>
</protein>